<organism evidence="1 2">
    <name type="scientific">Hesseltinella vesiculosa</name>
    <dbReference type="NCBI Taxonomy" id="101127"/>
    <lineage>
        <taxon>Eukaryota</taxon>
        <taxon>Fungi</taxon>
        <taxon>Fungi incertae sedis</taxon>
        <taxon>Mucoromycota</taxon>
        <taxon>Mucoromycotina</taxon>
        <taxon>Mucoromycetes</taxon>
        <taxon>Mucorales</taxon>
        <taxon>Cunninghamellaceae</taxon>
        <taxon>Hesseltinella</taxon>
    </lineage>
</organism>
<evidence type="ECO:0000313" key="1">
    <source>
        <dbReference type="EMBL" id="ORX63105.1"/>
    </source>
</evidence>
<sequence>VVLYRDGASQAKSSPGCSISMAGALMFGQDSLFLAVRSSTCDGPSFFSVTLKLVMITSGRHTLT</sequence>
<feature type="non-terminal residue" evidence="1">
    <location>
        <position position="1"/>
    </location>
</feature>
<evidence type="ECO:0000313" key="2">
    <source>
        <dbReference type="Proteomes" id="UP000242146"/>
    </source>
</evidence>
<keyword evidence="2" id="KW-1185">Reference proteome</keyword>
<accession>A0A1X2GYK5</accession>
<gene>
    <name evidence="1" type="ORF">DM01DRAFT_1331183</name>
</gene>
<proteinExistence type="predicted"/>
<dbReference type="Proteomes" id="UP000242146">
    <property type="component" value="Unassembled WGS sequence"/>
</dbReference>
<reference evidence="1 2" key="1">
    <citation type="submission" date="2016-07" db="EMBL/GenBank/DDBJ databases">
        <title>Pervasive Adenine N6-methylation of Active Genes in Fungi.</title>
        <authorList>
            <consortium name="DOE Joint Genome Institute"/>
            <person name="Mondo S.J."/>
            <person name="Dannebaum R.O."/>
            <person name="Kuo R.C."/>
            <person name="Labutti K."/>
            <person name="Haridas S."/>
            <person name="Kuo A."/>
            <person name="Salamov A."/>
            <person name="Ahrendt S.R."/>
            <person name="Lipzen A."/>
            <person name="Sullivan W."/>
            <person name="Andreopoulos W.B."/>
            <person name="Clum A."/>
            <person name="Lindquist E."/>
            <person name="Daum C."/>
            <person name="Ramamoorthy G.K."/>
            <person name="Gryganskyi A."/>
            <person name="Culley D."/>
            <person name="Magnuson J.K."/>
            <person name="James T.Y."/>
            <person name="O'Malley M.A."/>
            <person name="Stajich J.E."/>
            <person name="Spatafora J.W."/>
            <person name="Visel A."/>
            <person name="Grigoriev I.V."/>
        </authorList>
    </citation>
    <scope>NUCLEOTIDE SEQUENCE [LARGE SCALE GENOMIC DNA]</scope>
    <source>
        <strain evidence="1 2">NRRL 3301</strain>
    </source>
</reference>
<name>A0A1X2GYK5_9FUNG</name>
<dbReference type="EMBL" id="MCGT01000001">
    <property type="protein sequence ID" value="ORX63105.1"/>
    <property type="molecule type" value="Genomic_DNA"/>
</dbReference>
<comment type="caution">
    <text evidence="1">The sequence shown here is derived from an EMBL/GenBank/DDBJ whole genome shotgun (WGS) entry which is preliminary data.</text>
</comment>
<dbReference type="AlphaFoldDB" id="A0A1X2GYK5"/>
<protein>
    <submittedName>
        <fullName evidence="1">Uncharacterized protein</fullName>
    </submittedName>
</protein>